<keyword evidence="2" id="KW-1185">Reference proteome</keyword>
<comment type="caution">
    <text evidence="1">The sequence shown here is derived from an EMBL/GenBank/DDBJ whole genome shotgun (WGS) entry which is preliminary data.</text>
</comment>
<proteinExistence type="predicted"/>
<gene>
    <name evidence="1" type="ORF">SAMN04488081_0962</name>
</gene>
<name>A0A1H3DGW7_9BACI</name>
<protein>
    <recommendedName>
        <fullName evidence="3">DUF4917 family protein</fullName>
    </recommendedName>
</protein>
<dbReference type="Pfam" id="PF16263">
    <property type="entry name" value="DUF4917"/>
    <property type="match status" value="1"/>
</dbReference>
<organism evidence="1 2">
    <name type="scientific">Salimicrobium album</name>
    <dbReference type="NCBI Taxonomy" id="50717"/>
    <lineage>
        <taxon>Bacteria</taxon>
        <taxon>Bacillati</taxon>
        <taxon>Bacillota</taxon>
        <taxon>Bacilli</taxon>
        <taxon>Bacillales</taxon>
        <taxon>Bacillaceae</taxon>
        <taxon>Salimicrobium</taxon>
    </lineage>
</organism>
<accession>A0A1H3DGW7</accession>
<sequence length="323" mass="37352">MEKLVDYKDIKDSHRSYLLFGNGLAMSFSSEFGYKSLYDLCSLEESSSGPMFSAEALQVFKDFDSTNFEWILYALDLTKKINETLYVDNDKTGEVYENIKHSLIKAVHRVHIGFDEIRRYQLERLGKIFASFNKGIFTTNYDLITYWALMENKNKLADLFFQHSTFNIKATTPYNGKKPVHFLHGALHLYKENGATKKVFRESGSLLERIDETMSNHKTPLFVSEGTSDQKLRTITSNEYLHHCYKKLFQLSGGITIFGHSLAKEDNHIVEAIRQSNVERIAYGVHTSRRDQKDIDREIAKINSKFKSKTVTFFQSNSFFDSV</sequence>
<dbReference type="RefSeq" id="WP_093106036.1">
    <property type="nucleotide sequence ID" value="NZ_FNOS01000002.1"/>
</dbReference>
<evidence type="ECO:0000313" key="1">
    <source>
        <dbReference type="EMBL" id="SDX65646.1"/>
    </source>
</evidence>
<evidence type="ECO:0000313" key="2">
    <source>
        <dbReference type="Proteomes" id="UP000198647"/>
    </source>
</evidence>
<dbReference type="EMBL" id="FNOS01000002">
    <property type="protein sequence ID" value="SDX65646.1"/>
    <property type="molecule type" value="Genomic_DNA"/>
</dbReference>
<evidence type="ECO:0008006" key="3">
    <source>
        <dbReference type="Google" id="ProtNLM"/>
    </source>
</evidence>
<dbReference type="InterPro" id="IPR032581">
    <property type="entry name" value="DUF4917"/>
</dbReference>
<reference evidence="1 2" key="1">
    <citation type="submission" date="2016-10" db="EMBL/GenBank/DDBJ databases">
        <authorList>
            <person name="Varghese N."/>
            <person name="Submissions S."/>
        </authorList>
    </citation>
    <scope>NUCLEOTIDE SEQUENCE [LARGE SCALE GENOMIC DNA]</scope>
    <source>
        <strain evidence="1 2">DSM 20748</strain>
    </source>
</reference>
<dbReference type="Proteomes" id="UP000198647">
    <property type="component" value="Unassembled WGS sequence"/>
</dbReference>